<dbReference type="GO" id="GO:0042311">
    <property type="term" value="P:vasodilation"/>
    <property type="evidence" value="ECO:0007669"/>
    <property type="project" value="UniProtKB-KW"/>
</dbReference>
<evidence type="ECO:0000256" key="8">
    <source>
        <dbReference type="ARBA" id="ARBA00022858"/>
    </source>
</evidence>
<evidence type="ECO:0000259" key="12">
    <source>
        <dbReference type="PROSITE" id="PS51647"/>
    </source>
</evidence>
<reference evidence="14" key="3">
    <citation type="journal article" date="2014" name="Nature">
        <title>Elephant shark genome provides unique insights into gnathostome evolution.</title>
        <authorList>
            <consortium name="International Elephant Shark Genome Sequencing Consortium"/>
            <person name="Venkatesh B."/>
            <person name="Lee A.P."/>
            <person name="Ravi V."/>
            <person name="Maurya A.K."/>
            <person name="Lian M.M."/>
            <person name="Swann J.B."/>
            <person name="Ohta Y."/>
            <person name="Flajnik M.F."/>
            <person name="Sutoh Y."/>
            <person name="Kasahara M."/>
            <person name="Hoon S."/>
            <person name="Gangu V."/>
            <person name="Roy S.W."/>
            <person name="Irimia M."/>
            <person name="Korzh V."/>
            <person name="Kondrychyn I."/>
            <person name="Lim Z.W."/>
            <person name="Tay B.H."/>
            <person name="Tohari S."/>
            <person name="Kong K.W."/>
            <person name="Ho S."/>
            <person name="Lorente-Galdos B."/>
            <person name="Quilez J."/>
            <person name="Marques-Bonet T."/>
            <person name="Raney B.J."/>
            <person name="Ingham P.W."/>
            <person name="Tay A."/>
            <person name="Hillier L.W."/>
            <person name="Minx P."/>
            <person name="Boehm T."/>
            <person name="Wilson R.K."/>
            <person name="Brenner S."/>
            <person name="Warren W.C."/>
        </authorList>
    </citation>
    <scope>NUCLEOTIDE SEQUENCE [LARGE SCALE GENOMIC DNA]</scope>
</reference>
<feature type="chain" id="PRO_5021483708" evidence="11">
    <location>
        <begin position="19"/>
        <end position="287"/>
    </location>
</feature>
<dbReference type="CDD" id="cd00042">
    <property type="entry name" value="CY"/>
    <property type="match status" value="2"/>
</dbReference>
<reference evidence="14" key="2">
    <citation type="journal article" date="2007" name="PLoS Biol.">
        <title>Survey sequencing and comparative analysis of the elephant shark (Callorhinchus milii) genome.</title>
        <authorList>
            <person name="Venkatesh B."/>
            <person name="Kirkness E.F."/>
            <person name="Loh Y.H."/>
            <person name="Halpern A.L."/>
            <person name="Lee A.P."/>
            <person name="Johnson J."/>
            <person name="Dandona N."/>
            <person name="Viswanathan L.D."/>
            <person name="Tay A."/>
            <person name="Venter J.C."/>
            <person name="Strausberg R.L."/>
            <person name="Brenner S."/>
        </authorList>
    </citation>
    <scope>NUCLEOTIDE SEQUENCE [LARGE SCALE GENOMIC DNA]</scope>
</reference>
<gene>
    <name evidence="13" type="primary">LOC103182340</name>
</gene>
<evidence type="ECO:0000256" key="3">
    <source>
        <dbReference type="ARBA" id="ARBA00022525"/>
    </source>
</evidence>
<dbReference type="Proteomes" id="UP000314986">
    <property type="component" value="Unassembled WGS sequence"/>
</dbReference>
<keyword evidence="6 11" id="KW-0732">Signal</keyword>
<evidence type="ECO:0000313" key="14">
    <source>
        <dbReference type="Proteomes" id="UP000314986"/>
    </source>
</evidence>
<dbReference type="AlphaFoldDB" id="A0A4W3HTX2"/>
<dbReference type="PROSITE" id="PS00287">
    <property type="entry name" value="CYSTATIN"/>
    <property type="match status" value="1"/>
</dbReference>
<feature type="signal peptide" evidence="11">
    <location>
        <begin position="1"/>
        <end position="18"/>
    </location>
</feature>
<keyword evidence="8" id="KW-0838">Vasoactive</keyword>
<evidence type="ECO:0000256" key="5">
    <source>
        <dbReference type="ARBA" id="ARBA00022704"/>
    </source>
</evidence>
<evidence type="ECO:0000256" key="9">
    <source>
        <dbReference type="ARBA" id="ARBA00023157"/>
    </source>
</evidence>
<dbReference type="PANTHER" id="PTHR13814:SF12">
    <property type="entry name" value="KININOGEN-1"/>
    <property type="match status" value="1"/>
</dbReference>
<dbReference type="PANTHER" id="PTHR13814">
    <property type="entry name" value="FETUIN"/>
    <property type="match status" value="1"/>
</dbReference>
<evidence type="ECO:0000256" key="10">
    <source>
        <dbReference type="ARBA" id="ARBA00023180"/>
    </source>
</evidence>
<dbReference type="InterPro" id="IPR046350">
    <property type="entry name" value="Cystatin_sf"/>
</dbReference>
<proteinExistence type="predicted"/>
<evidence type="ECO:0000256" key="2">
    <source>
        <dbReference type="ARBA" id="ARBA00022429"/>
    </source>
</evidence>
<reference evidence="13" key="4">
    <citation type="submission" date="2025-08" db="UniProtKB">
        <authorList>
            <consortium name="Ensembl"/>
        </authorList>
    </citation>
    <scope>IDENTIFICATION</scope>
</reference>
<dbReference type="GeneTree" id="ENSGT00950000182930"/>
<protein>
    <submittedName>
        <fullName evidence="13">T-kininogen 2-like</fullName>
    </submittedName>
</protein>
<dbReference type="InterPro" id="IPR027358">
    <property type="entry name" value="Kininogen-type_cystatin_dom"/>
</dbReference>
<keyword evidence="3" id="KW-0964">Secreted</keyword>
<dbReference type="GO" id="GO:0072562">
    <property type="term" value="C:blood microparticle"/>
    <property type="evidence" value="ECO:0007669"/>
    <property type="project" value="TreeGrafter"/>
</dbReference>
<comment type="subcellular location">
    <subcellularLocation>
        <location evidence="1">Secreted</location>
        <location evidence="1">Extracellular space</location>
    </subcellularLocation>
</comment>
<dbReference type="InParanoid" id="A0A4W3HTX2"/>
<keyword evidence="5" id="KW-0789">Thiol protease inhibitor</keyword>
<dbReference type="Gene3D" id="3.10.450.10">
    <property type="match status" value="2"/>
</dbReference>
<organism evidence="13 14">
    <name type="scientific">Callorhinchus milii</name>
    <name type="common">Ghost shark</name>
    <dbReference type="NCBI Taxonomy" id="7868"/>
    <lineage>
        <taxon>Eukaryota</taxon>
        <taxon>Metazoa</taxon>
        <taxon>Chordata</taxon>
        <taxon>Craniata</taxon>
        <taxon>Vertebrata</taxon>
        <taxon>Chondrichthyes</taxon>
        <taxon>Holocephali</taxon>
        <taxon>Chimaeriformes</taxon>
        <taxon>Callorhinchidae</taxon>
        <taxon>Callorhinchus</taxon>
    </lineage>
</organism>
<evidence type="ECO:0000256" key="1">
    <source>
        <dbReference type="ARBA" id="ARBA00004239"/>
    </source>
</evidence>
<dbReference type="OMA" id="EMEETNC"/>
<keyword evidence="10" id="KW-0325">Glycoprotein</keyword>
<reference evidence="13" key="5">
    <citation type="submission" date="2025-09" db="UniProtKB">
        <authorList>
            <consortium name="Ensembl"/>
        </authorList>
    </citation>
    <scope>IDENTIFICATION</scope>
</reference>
<accession>A0A4W3HTX2</accession>
<dbReference type="PROSITE" id="PS51647">
    <property type="entry name" value="CYSTATIN_KININOGEN"/>
    <property type="match status" value="1"/>
</dbReference>
<sequence>MKLFVVLLFSSQLLHSNARSVSDIDSVDPIPIDCDDPELLKAVDFTLRKFNGERRTTHQYALDRVSFGTVQRKRGSRYFIKFDIQESNCLVESEKTWTECDHRPPTVANIGHCESSVYIHRAGRILEVTMYNCTIIPVNDPWIVPKIAPCLGCAISLPHNSSRAKETLDYSIKKFNSDSNYPNIFGSEVIFKVTSQVVAGYLYTLKFSLRETECTKSSNDVWQDCILKPDNATTRGYKEKKVHVMTYVGAQRKKSGKRKVLRNNGYSYIDKIEMKMNVTGREGGSCN</sequence>
<dbReference type="STRING" id="7868.ENSCMIP00000019731"/>
<dbReference type="GO" id="GO:0004869">
    <property type="term" value="F:cysteine-type endopeptidase inhibitor activity"/>
    <property type="evidence" value="ECO:0007669"/>
    <property type="project" value="UniProtKB-KW"/>
</dbReference>
<dbReference type="InterPro" id="IPR000010">
    <property type="entry name" value="Cystatin_dom"/>
</dbReference>
<dbReference type="GO" id="GO:0007204">
    <property type="term" value="P:positive regulation of cytosolic calcium ion concentration"/>
    <property type="evidence" value="ECO:0007669"/>
    <property type="project" value="TreeGrafter"/>
</dbReference>
<evidence type="ECO:0000256" key="7">
    <source>
        <dbReference type="ARBA" id="ARBA00022737"/>
    </source>
</evidence>
<feature type="domain" description="Cystatin kininogen-type" evidence="12">
    <location>
        <begin position="34"/>
        <end position="139"/>
    </location>
</feature>
<evidence type="ECO:0000256" key="11">
    <source>
        <dbReference type="SAM" id="SignalP"/>
    </source>
</evidence>
<evidence type="ECO:0000313" key="13">
    <source>
        <dbReference type="Ensembl" id="ENSCMIP00000019731.1"/>
    </source>
</evidence>
<dbReference type="SMART" id="SM00043">
    <property type="entry name" value="CY"/>
    <property type="match status" value="2"/>
</dbReference>
<evidence type="ECO:0000256" key="4">
    <source>
        <dbReference type="ARBA" id="ARBA00022690"/>
    </source>
</evidence>
<dbReference type="InterPro" id="IPR050735">
    <property type="entry name" value="Kininogen_Fetuin_HRG"/>
</dbReference>
<keyword evidence="7" id="KW-0677">Repeat</keyword>
<evidence type="ECO:0000256" key="6">
    <source>
        <dbReference type="ARBA" id="ARBA00022729"/>
    </source>
</evidence>
<dbReference type="Ensembl" id="ENSCMIT00000020098.1">
    <property type="protein sequence ID" value="ENSCMIP00000019731.1"/>
    <property type="gene ID" value="ENSCMIG00000009175.1"/>
</dbReference>
<dbReference type="InterPro" id="IPR018073">
    <property type="entry name" value="Prot_inh_cystat_CS"/>
</dbReference>
<dbReference type="GO" id="GO:0030195">
    <property type="term" value="P:negative regulation of blood coagulation"/>
    <property type="evidence" value="ECO:0007669"/>
    <property type="project" value="TreeGrafter"/>
</dbReference>
<keyword evidence="9" id="KW-1015">Disulfide bond</keyword>
<name>A0A4W3HTX2_CALMI</name>
<keyword evidence="14" id="KW-1185">Reference proteome</keyword>
<reference evidence="14" key="1">
    <citation type="journal article" date="2006" name="Science">
        <title>Ancient noncoding elements conserved in the human genome.</title>
        <authorList>
            <person name="Venkatesh B."/>
            <person name="Kirkness E.F."/>
            <person name="Loh Y.H."/>
            <person name="Halpern A.L."/>
            <person name="Lee A.P."/>
            <person name="Johnson J."/>
            <person name="Dandona N."/>
            <person name="Viswanathan L.D."/>
            <person name="Tay A."/>
            <person name="Venter J.C."/>
            <person name="Strausberg R.L."/>
            <person name="Brenner S."/>
        </authorList>
    </citation>
    <scope>NUCLEOTIDE SEQUENCE [LARGE SCALE GENOMIC DNA]</scope>
</reference>
<keyword evidence="2" id="KW-0840">Vasodilator</keyword>
<dbReference type="SUPFAM" id="SSF54403">
    <property type="entry name" value="Cystatin/monellin"/>
    <property type="match status" value="2"/>
</dbReference>
<keyword evidence="4" id="KW-0646">Protease inhibitor</keyword>
<dbReference type="Pfam" id="PF00031">
    <property type="entry name" value="Cystatin"/>
    <property type="match status" value="2"/>
</dbReference>